<organism evidence="2 3">
    <name type="scientific">Allocoprobacillus halotolerans</name>
    <dbReference type="NCBI Taxonomy" id="2944914"/>
    <lineage>
        <taxon>Bacteria</taxon>
        <taxon>Bacillati</taxon>
        <taxon>Bacillota</taxon>
        <taxon>Erysipelotrichia</taxon>
        <taxon>Erysipelotrichales</taxon>
        <taxon>Erysipelotrichaceae</taxon>
        <taxon>Allocoprobacillus</taxon>
    </lineage>
</organism>
<dbReference type="SUPFAM" id="SSF53067">
    <property type="entry name" value="Actin-like ATPase domain"/>
    <property type="match status" value="1"/>
</dbReference>
<dbReference type="InterPro" id="IPR000600">
    <property type="entry name" value="ROK"/>
</dbReference>
<evidence type="ECO:0000256" key="1">
    <source>
        <dbReference type="ARBA" id="ARBA00006479"/>
    </source>
</evidence>
<dbReference type="EMBL" id="CP101620">
    <property type="protein sequence ID" value="UTY40281.1"/>
    <property type="molecule type" value="Genomic_DNA"/>
</dbReference>
<evidence type="ECO:0000313" key="3">
    <source>
        <dbReference type="Proteomes" id="UP001060112"/>
    </source>
</evidence>
<name>A0ABY5I4N9_9FIRM</name>
<proteinExistence type="inferred from homology"/>
<dbReference type="RefSeq" id="WP_290141704.1">
    <property type="nucleotide sequence ID" value="NZ_CP101620.1"/>
</dbReference>
<accession>A0ABY5I4N9</accession>
<sequence>MKIATFDVGGTFIKYALMHNDIMSLQGKVSTPRDNQEHFLQTIEDVLKQMGTVDGIAFSLPGVIDVDKKYIFAGGSLAYNNHTDMKEWERRFQLPIEVENDARSAALAELKTGHMQDIQNGLVITFGTGVGGGIILNGNIYKGSHLIGGELSVIFSKDMKTYGTKGFFGAIGSIANLVDKIAKKKALIRKMEKQYLNGFKTEILLLVKYLKIIVMK</sequence>
<keyword evidence="3" id="KW-1185">Reference proteome</keyword>
<dbReference type="Gene3D" id="3.30.420.40">
    <property type="match status" value="2"/>
</dbReference>
<dbReference type="PANTHER" id="PTHR18964">
    <property type="entry name" value="ROK (REPRESSOR, ORF, KINASE) FAMILY"/>
    <property type="match status" value="1"/>
</dbReference>
<dbReference type="Proteomes" id="UP001060112">
    <property type="component" value="Chromosome"/>
</dbReference>
<dbReference type="PANTHER" id="PTHR18964:SF170">
    <property type="entry name" value="SUGAR KINASE"/>
    <property type="match status" value="1"/>
</dbReference>
<gene>
    <name evidence="2" type="ORF">NMU03_05695</name>
</gene>
<comment type="similarity">
    <text evidence="1">Belongs to the ROK (NagC/XylR) family.</text>
</comment>
<dbReference type="Pfam" id="PF00480">
    <property type="entry name" value="ROK"/>
    <property type="match status" value="1"/>
</dbReference>
<evidence type="ECO:0000313" key="2">
    <source>
        <dbReference type="EMBL" id="UTY40281.1"/>
    </source>
</evidence>
<reference evidence="2" key="1">
    <citation type="submission" date="2022-07" db="EMBL/GenBank/DDBJ databases">
        <title>Faecal culturing of patients with breast cancer.</title>
        <authorList>
            <person name="Teng N.M.Y."/>
            <person name="Kiu R."/>
            <person name="Evans R."/>
            <person name="Baker D.J."/>
            <person name="Zenner C."/>
            <person name="Robinson S.D."/>
            <person name="Hall L.J."/>
        </authorList>
    </citation>
    <scope>NUCLEOTIDE SEQUENCE</scope>
    <source>
        <strain evidence="2">LH1062</strain>
    </source>
</reference>
<protein>
    <submittedName>
        <fullName evidence="2">ROK family protein</fullName>
    </submittedName>
</protein>
<dbReference type="InterPro" id="IPR043129">
    <property type="entry name" value="ATPase_NBD"/>
</dbReference>